<evidence type="ECO:0008006" key="3">
    <source>
        <dbReference type="Google" id="ProtNLM"/>
    </source>
</evidence>
<keyword evidence="1" id="KW-0472">Membrane</keyword>
<reference evidence="2" key="1">
    <citation type="submission" date="2019-08" db="EMBL/GenBank/DDBJ databases">
        <authorList>
            <person name="Kucharzyk K."/>
            <person name="Murdoch R.W."/>
            <person name="Higgins S."/>
            <person name="Loffler F."/>
        </authorList>
    </citation>
    <scope>NUCLEOTIDE SEQUENCE</scope>
</reference>
<feature type="transmembrane region" description="Helical" evidence="1">
    <location>
        <begin position="114"/>
        <end position="133"/>
    </location>
</feature>
<keyword evidence="1" id="KW-0812">Transmembrane</keyword>
<feature type="transmembrane region" description="Helical" evidence="1">
    <location>
        <begin position="12"/>
        <end position="30"/>
    </location>
</feature>
<feature type="transmembrane region" description="Helical" evidence="1">
    <location>
        <begin position="140"/>
        <end position="166"/>
    </location>
</feature>
<evidence type="ECO:0000256" key="1">
    <source>
        <dbReference type="SAM" id="Phobius"/>
    </source>
</evidence>
<dbReference type="EMBL" id="VSSQ01017853">
    <property type="protein sequence ID" value="MPM60545.1"/>
    <property type="molecule type" value="Genomic_DNA"/>
</dbReference>
<feature type="transmembrane region" description="Helical" evidence="1">
    <location>
        <begin position="50"/>
        <end position="74"/>
    </location>
</feature>
<sequence>MSWKDIDKRQLIIILACFIGTFILSIIRVQPTGVTYELGEVNAYASLGDVGIFASILILGLPWGAVTSVAGLILGDIVMGSKLFIIGNLLIGSGMALFVSAFAAKCDDWKKCFVIAGMTEAIMVLGFFIYDLLIVREFSVVGIAVLLQLAQGIVCGAAGAVVLRYLPPMQPDRMLTVRRSPDER</sequence>
<protein>
    <recommendedName>
        <fullName evidence="3">Thiamine transporter HmpT</fullName>
    </recommendedName>
</protein>
<feature type="transmembrane region" description="Helical" evidence="1">
    <location>
        <begin position="83"/>
        <end position="102"/>
    </location>
</feature>
<organism evidence="2">
    <name type="scientific">bioreactor metagenome</name>
    <dbReference type="NCBI Taxonomy" id="1076179"/>
    <lineage>
        <taxon>unclassified sequences</taxon>
        <taxon>metagenomes</taxon>
        <taxon>ecological metagenomes</taxon>
    </lineage>
</organism>
<name>A0A645B539_9ZZZZ</name>
<proteinExistence type="predicted"/>
<accession>A0A645B539</accession>
<keyword evidence="1" id="KW-1133">Transmembrane helix</keyword>
<comment type="caution">
    <text evidence="2">The sequence shown here is derived from an EMBL/GenBank/DDBJ whole genome shotgun (WGS) entry which is preliminary data.</text>
</comment>
<gene>
    <name evidence="2" type="ORF">SDC9_107396</name>
</gene>
<dbReference type="AlphaFoldDB" id="A0A645B539"/>
<evidence type="ECO:0000313" key="2">
    <source>
        <dbReference type="EMBL" id="MPM60545.1"/>
    </source>
</evidence>
<dbReference type="Gene3D" id="1.10.1760.20">
    <property type="match status" value="1"/>
</dbReference>